<reference evidence="1 2" key="1">
    <citation type="submission" date="2016-09" db="EMBL/GenBank/DDBJ databases">
        <title>Rhizobium sp. nov., a novel species isolated from the rice rhizosphere.</title>
        <authorList>
            <person name="Zhao J."/>
            <person name="Zhang X."/>
        </authorList>
    </citation>
    <scope>NUCLEOTIDE SEQUENCE [LARGE SCALE GENOMIC DNA]</scope>
    <source>
        <strain evidence="1 2">1.7048</strain>
    </source>
</reference>
<dbReference type="InterPro" id="IPR009945">
    <property type="entry name" value="ATPase_inh_sub_z"/>
</dbReference>
<dbReference type="RefSeq" id="WP_075629277.1">
    <property type="nucleotide sequence ID" value="NZ_FOAM01000013.1"/>
</dbReference>
<dbReference type="OrthoDB" id="9810387at2"/>
<accession>A0A1Q9ARL6</accession>
<proteinExistence type="predicted"/>
<dbReference type="Gene3D" id="1.10.790.20">
    <property type="entry name" value="Domain of unknown function DUF1476"/>
    <property type="match status" value="1"/>
</dbReference>
<dbReference type="InterPro" id="IPR038293">
    <property type="entry name" value="ATPase_inh_sub_z_sf"/>
</dbReference>
<name>A0A1Q9ARL6_9HYPH</name>
<keyword evidence="2" id="KW-1185">Reference proteome</keyword>
<dbReference type="Pfam" id="PF07345">
    <property type="entry name" value="ATPaseInh_sub_z"/>
    <property type="match status" value="1"/>
</dbReference>
<evidence type="ECO:0008006" key="3">
    <source>
        <dbReference type="Google" id="ProtNLM"/>
    </source>
</evidence>
<dbReference type="PIRSF" id="PIRSF031780">
    <property type="entry name" value="UCP031780"/>
    <property type="match status" value="1"/>
</dbReference>
<protein>
    <recommendedName>
        <fullName evidence="3">DUF1476 domain-containing protein</fullName>
    </recommendedName>
</protein>
<dbReference type="EMBL" id="MKIP01000058">
    <property type="protein sequence ID" value="OLP58067.1"/>
    <property type="molecule type" value="Genomic_DNA"/>
</dbReference>
<organism evidence="1 2">
    <name type="scientific">Xaviernesmea oryzae</name>
    <dbReference type="NCBI Taxonomy" id="464029"/>
    <lineage>
        <taxon>Bacteria</taxon>
        <taxon>Pseudomonadati</taxon>
        <taxon>Pseudomonadota</taxon>
        <taxon>Alphaproteobacteria</taxon>
        <taxon>Hyphomicrobiales</taxon>
        <taxon>Rhizobiaceae</taxon>
        <taxon>Rhizobium/Agrobacterium group</taxon>
        <taxon>Xaviernesmea</taxon>
    </lineage>
</organism>
<sequence>MTALKKRARALEDKFAHDQEFLFKAEARRNALLGLWAAAEMNRQDADAYAKEVATAHVEHPDGAFARVREDLTASGVQIDDNELRNRMVVMLRDVAREMYDGR</sequence>
<dbReference type="Proteomes" id="UP000186364">
    <property type="component" value="Unassembled WGS sequence"/>
</dbReference>
<evidence type="ECO:0000313" key="1">
    <source>
        <dbReference type="EMBL" id="OLP58067.1"/>
    </source>
</evidence>
<dbReference type="AlphaFoldDB" id="A0A1Q9ARL6"/>
<evidence type="ECO:0000313" key="2">
    <source>
        <dbReference type="Proteomes" id="UP000186364"/>
    </source>
</evidence>
<comment type="caution">
    <text evidence="1">The sequence shown here is derived from an EMBL/GenBank/DDBJ whole genome shotgun (WGS) entry which is preliminary data.</text>
</comment>
<gene>
    <name evidence="1" type="ORF">BJF93_05370</name>
</gene>